<keyword evidence="3" id="KW-1185">Reference proteome</keyword>
<sequence>MAATDLSPAGGMGENLKGRDEAEEKLLEDSRVLIVPPRDSAEGGALVVKSSKKVVKTFDINVARCGGAAVGAARTQVYHRRSQRRVAIT</sequence>
<accession>A0A4C1Y2A1</accession>
<dbReference type="Proteomes" id="UP000299102">
    <property type="component" value="Unassembled WGS sequence"/>
</dbReference>
<name>A0A4C1Y2A1_EUMVA</name>
<reference evidence="2 3" key="1">
    <citation type="journal article" date="2019" name="Commun. Biol.">
        <title>The bagworm genome reveals a unique fibroin gene that provides high tensile strength.</title>
        <authorList>
            <person name="Kono N."/>
            <person name="Nakamura H."/>
            <person name="Ohtoshi R."/>
            <person name="Tomita M."/>
            <person name="Numata K."/>
            <person name="Arakawa K."/>
        </authorList>
    </citation>
    <scope>NUCLEOTIDE SEQUENCE [LARGE SCALE GENOMIC DNA]</scope>
</reference>
<gene>
    <name evidence="2" type="ORF">EVAR_42468_1</name>
</gene>
<comment type="caution">
    <text evidence="2">The sequence shown here is derived from an EMBL/GenBank/DDBJ whole genome shotgun (WGS) entry which is preliminary data.</text>
</comment>
<evidence type="ECO:0000256" key="1">
    <source>
        <dbReference type="SAM" id="MobiDB-lite"/>
    </source>
</evidence>
<feature type="region of interest" description="Disordered" evidence="1">
    <location>
        <begin position="1"/>
        <end position="23"/>
    </location>
</feature>
<dbReference type="AlphaFoldDB" id="A0A4C1Y2A1"/>
<proteinExistence type="predicted"/>
<protein>
    <submittedName>
        <fullName evidence="2">Uncharacterized protein</fullName>
    </submittedName>
</protein>
<evidence type="ECO:0000313" key="2">
    <source>
        <dbReference type="EMBL" id="GBP68677.1"/>
    </source>
</evidence>
<dbReference type="EMBL" id="BGZK01001020">
    <property type="protein sequence ID" value="GBP68677.1"/>
    <property type="molecule type" value="Genomic_DNA"/>
</dbReference>
<organism evidence="2 3">
    <name type="scientific">Eumeta variegata</name>
    <name type="common">Bagworm moth</name>
    <name type="synonym">Eumeta japonica</name>
    <dbReference type="NCBI Taxonomy" id="151549"/>
    <lineage>
        <taxon>Eukaryota</taxon>
        <taxon>Metazoa</taxon>
        <taxon>Ecdysozoa</taxon>
        <taxon>Arthropoda</taxon>
        <taxon>Hexapoda</taxon>
        <taxon>Insecta</taxon>
        <taxon>Pterygota</taxon>
        <taxon>Neoptera</taxon>
        <taxon>Endopterygota</taxon>
        <taxon>Lepidoptera</taxon>
        <taxon>Glossata</taxon>
        <taxon>Ditrysia</taxon>
        <taxon>Tineoidea</taxon>
        <taxon>Psychidae</taxon>
        <taxon>Oiketicinae</taxon>
        <taxon>Eumeta</taxon>
    </lineage>
</organism>
<evidence type="ECO:0000313" key="3">
    <source>
        <dbReference type="Proteomes" id="UP000299102"/>
    </source>
</evidence>